<proteinExistence type="predicted"/>
<protein>
    <submittedName>
        <fullName evidence="1">Uncharacterized protein</fullName>
    </submittedName>
</protein>
<reference evidence="1" key="1">
    <citation type="submission" date="2018-05" db="EMBL/GenBank/DDBJ databases">
        <authorList>
            <person name="Lanie J.A."/>
            <person name="Ng W.-L."/>
            <person name="Kazmierczak K.M."/>
            <person name="Andrzejewski T.M."/>
            <person name="Davidsen T.M."/>
            <person name="Wayne K.J."/>
            <person name="Tettelin H."/>
            <person name="Glass J.I."/>
            <person name="Rusch D."/>
            <person name="Podicherti R."/>
            <person name="Tsui H.-C.T."/>
            <person name="Winkler M.E."/>
        </authorList>
    </citation>
    <scope>NUCLEOTIDE SEQUENCE</scope>
</reference>
<organism evidence="1">
    <name type="scientific">marine metagenome</name>
    <dbReference type="NCBI Taxonomy" id="408172"/>
    <lineage>
        <taxon>unclassified sequences</taxon>
        <taxon>metagenomes</taxon>
        <taxon>ecological metagenomes</taxon>
    </lineage>
</organism>
<dbReference type="AlphaFoldDB" id="A0A383AAH2"/>
<sequence>MNKLVIKIGLLSCLLFANVTYGQITFDAYKNPIVFCRT</sequence>
<gene>
    <name evidence="1" type="ORF">METZ01_LOCUS457444</name>
</gene>
<name>A0A383AAH2_9ZZZZ</name>
<accession>A0A383AAH2</accession>
<dbReference type="EMBL" id="UINC01190431">
    <property type="protein sequence ID" value="SVE04590.1"/>
    <property type="molecule type" value="Genomic_DNA"/>
</dbReference>
<feature type="non-terminal residue" evidence="1">
    <location>
        <position position="38"/>
    </location>
</feature>
<evidence type="ECO:0000313" key="1">
    <source>
        <dbReference type="EMBL" id="SVE04590.1"/>
    </source>
</evidence>